<dbReference type="AlphaFoldDB" id="A0A3S1CFS2"/>
<sequence length="48" mass="5469">MSKEKKGNREAKKPKKESDGSKKEKKDPNRHDGPVVRVAKKSNEPRNP</sequence>
<keyword evidence="3" id="KW-1185">Reference proteome</keyword>
<dbReference type="EMBL" id="RSCL01000018">
    <property type="protein sequence ID" value="RUT01851.1"/>
    <property type="molecule type" value="Genomic_DNA"/>
</dbReference>
<dbReference type="Proteomes" id="UP000271624">
    <property type="component" value="Unassembled WGS sequence"/>
</dbReference>
<gene>
    <name evidence="2" type="ORF">DSM106972_064740</name>
</gene>
<evidence type="ECO:0000313" key="3">
    <source>
        <dbReference type="Proteomes" id="UP000271624"/>
    </source>
</evidence>
<accession>A0A3S1CFS2</accession>
<evidence type="ECO:0000313" key="2">
    <source>
        <dbReference type="EMBL" id="RUT01851.1"/>
    </source>
</evidence>
<feature type="compositionally biased region" description="Basic and acidic residues" evidence="1">
    <location>
        <begin position="1"/>
        <end position="34"/>
    </location>
</feature>
<name>A0A3S1CFS2_9CYAN</name>
<protein>
    <submittedName>
        <fullName evidence="2">Uncharacterized protein</fullName>
    </submittedName>
</protein>
<comment type="caution">
    <text evidence="2">The sequence shown here is derived from an EMBL/GenBank/DDBJ whole genome shotgun (WGS) entry which is preliminary data.</text>
</comment>
<reference evidence="2" key="1">
    <citation type="submission" date="2018-12" db="EMBL/GenBank/DDBJ databases">
        <authorList>
            <person name="Will S."/>
            <person name="Neumann-Schaal M."/>
            <person name="Henke P."/>
        </authorList>
    </citation>
    <scope>NUCLEOTIDE SEQUENCE</scope>
    <source>
        <strain evidence="2">PCC 7102</strain>
    </source>
</reference>
<proteinExistence type="predicted"/>
<reference evidence="2" key="2">
    <citation type="journal article" date="2019" name="Genome Biol. Evol.">
        <title>Day and night: Metabolic profiles and evolutionary relationships of six axenic non-marine cyanobacteria.</title>
        <authorList>
            <person name="Will S.E."/>
            <person name="Henke P."/>
            <person name="Boedeker C."/>
            <person name="Huang S."/>
            <person name="Brinkmann H."/>
            <person name="Rohde M."/>
            <person name="Jarek M."/>
            <person name="Friedl T."/>
            <person name="Seufert S."/>
            <person name="Schumacher M."/>
            <person name="Overmann J."/>
            <person name="Neumann-Schaal M."/>
            <person name="Petersen J."/>
        </authorList>
    </citation>
    <scope>NUCLEOTIDE SEQUENCE [LARGE SCALE GENOMIC DNA]</scope>
    <source>
        <strain evidence="2">PCC 7102</strain>
    </source>
</reference>
<feature type="region of interest" description="Disordered" evidence="1">
    <location>
        <begin position="1"/>
        <end position="48"/>
    </location>
</feature>
<organism evidence="2 3">
    <name type="scientific">Dulcicalothrix desertica PCC 7102</name>
    <dbReference type="NCBI Taxonomy" id="232991"/>
    <lineage>
        <taxon>Bacteria</taxon>
        <taxon>Bacillati</taxon>
        <taxon>Cyanobacteriota</taxon>
        <taxon>Cyanophyceae</taxon>
        <taxon>Nostocales</taxon>
        <taxon>Calotrichaceae</taxon>
        <taxon>Dulcicalothrix</taxon>
    </lineage>
</organism>
<dbReference type="RefSeq" id="WP_170213616.1">
    <property type="nucleotide sequence ID" value="NZ_RSCL01000018.1"/>
</dbReference>
<evidence type="ECO:0000256" key="1">
    <source>
        <dbReference type="SAM" id="MobiDB-lite"/>
    </source>
</evidence>